<evidence type="ECO:0000313" key="1">
    <source>
        <dbReference type="EMBL" id="VDO20444.1"/>
    </source>
</evidence>
<proteinExistence type="predicted"/>
<organism evidence="2 3">
    <name type="scientific">Heligmosomoides polygyrus</name>
    <name type="common">Parasitic roundworm</name>
    <dbReference type="NCBI Taxonomy" id="6339"/>
    <lineage>
        <taxon>Eukaryota</taxon>
        <taxon>Metazoa</taxon>
        <taxon>Ecdysozoa</taxon>
        <taxon>Nematoda</taxon>
        <taxon>Chromadorea</taxon>
        <taxon>Rhabditida</taxon>
        <taxon>Rhabditina</taxon>
        <taxon>Rhabditomorpha</taxon>
        <taxon>Strongyloidea</taxon>
        <taxon>Heligmosomidae</taxon>
        <taxon>Heligmosomoides</taxon>
    </lineage>
</organism>
<accession>A0A3P7U8A9</accession>
<dbReference type="Proteomes" id="UP000050761">
    <property type="component" value="Unassembled WGS sequence"/>
</dbReference>
<dbReference type="EMBL" id="UZAH01001933">
    <property type="protein sequence ID" value="VDO20444.1"/>
    <property type="molecule type" value="Genomic_DNA"/>
</dbReference>
<evidence type="ECO:0000313" key="2">
    <source>
        <dbReference type="Proteomes" id="UP000050761"/>
    </source>
</evidence>
<dbReference type="WBParaSite" id="HPBE_0000164601-mRNA-1">
    <property type="protein sequence ID" value="HPBE_0000164601-mRNA-1"/>
    <property type="gene ID" value="HPBE_0000164601"/>
</dbReference>
<sequence length="262" mass="29898">MPPVLQRKVPGVPGYLPKEFTNTDKEKRDKLLMKKTDISIASSLLSCADSALELDVFDDGSYLSRLQAFALSQMETLFAQLQLRVQDTSFLPRPPVYCAQNTRAEQSLELRIFAKLHLYLQLLLISLQKTNRISIEINRVHSALSEDANTKQSHSVLTQVLVLVLRTIYRDQFSLAVAENRSDVPTVAAKYNALIRDDIDDAKQLQPWMELASENDREHINRFLVFITERFPERVSTLISISKHVILRGIPVFNRVCCRNDA</sequence>
<gene>
    <name evidence="1" type="ORF">HPBE_LOCUS1647</name>
</gene>
<keyword evidence="2" id="KW-1185">Reference proteome</keyword>
<accession>A0A183F654</accession>
<name>A0A183F654_HELPZ</name>
<dbReference type="AlphaFoldDB" id="A0A183F654"/>
<protein>
    <submittedName>
        <fullName evidence="3">NR LBD domain-containing protein</fullName>
    </submittedName>
</protein>
<reference evidence="1 2" key="1">
    <citation type="submission" date="2018-11" db="EMBL/GenBank/DDBJ databases">
        <authorList>
            <consortium name="Pathogen Informatics"/>
        </authorList>
    </citation>
    <scope>NUCLEOTIDE SEQUENCE [LARGE SCALE GENOMIC DNA]</scope>
</reference>
<evidence type="ECO:0000313" key="3">
    <source>
        <dbReference type="WBParaSite" id="HPBE_0000164601-mRNA-1"/>
    </source>
</evidence>
<reference evidence="3" key="2">
    <citation type="submission" date="2019-09" db="UniProtKB">
        <authorList>
            <consortium name="WormBaseParasite"/>
        </authorList>
    </citation>
    <scope>IDENTIFICATION</scope>
</reference>